<feature type="compositionally biased region" description="Polar residues" evidence="1">
    <location>
        <begin position="250"/>
        <end position="260"/>
    </location>
</feature>
<dbReference type="SUPFAM" id="SSF57850">
    <property type="entry name" value="RING/U-box"/>
    <property type="match status" value="1"/>
</dbReference>
<accession>A0A915LC12</accession>
<dbReference type="Proteomes" id="UP000887561">
    <property type="component" value="Unplaced"/>
</dbReference>
<name>A0A915LC12_MELJA</name>
<protein>
    <submittedName>
        <fullName evidence="3">RING-type domain-containing protein</fullName>
    </submittedName>
</protein>
<reference evidence="3" key="1">
    <citation type="submission" date="2022-11" db="UniProtKB">
        <authorList>
            <consortium name="WormBaseParasite"/>
        </authorList>
    </citation>
    <scope>IDENTIFICATION</scope>
</reference>
<feature type="region of interest" description="Disordered" evidence="1">
    <location>
        <begin position="235"/>
        <end position="260"/>
    </location>
</feature>
<keyword evidence="2" id="KW-1185">Reference proteome</keyword>
<evidence type="ECO:0000313" key="2">
    <source>
        <dbReference type="Proteomes" id="UP000887561"/>
    </source>
</evidence>
<sequence>MSGVGCCCGHLYHSECIIKWIREAKNCPKCVRTSSVENIACLSNEPGRVARSSEDQRLSNEPDRVARLSDQQLEGEQLSVEYDKVTRLSDQQLEEQQLSIELDRVTSLSDRQFEETEIQDFEFNQIIEKITNAAANNLRINEQFEDLKGILENQHGEKNLLLSVANPQFTPSQINCPERVTVRRKFIPKVQNLERVPIAKKRPAMKVVNGASPAMSVFGKNKQVPVNLLAASKPWRPHGTKQHQLHKPSHQNNKTPNNIGITKSAKRKLRLDSPIGSPMFTSTPNEGRKFPAFVIG</sequence>
<dbReference type="AlphaFoldDB" id="A0A915LC12"/>
<feature type="compositionally biased region" description="Basic residues" evidence="1">
    <location>
        <begin position="235"/>
        <end position="249"/>
    </location>
</feature>
<dbReference type="Gene3D" id="3.30.40.10">
    <property type="entry name" value="Zinc/RING finger domain, C3HC4 (zinc finger)"/>
    <property type="match status" value="1"/>
</dbReference>
<organism evidence="2 3">
    <name type="scientific">Meloidogyne javanica</name>
    <name type="common">Root-knot nematode worm</name>
    <dbReference type="NCBI Taxonomy" id="6303"/>
    <lineage>
        <taxon>Eukaryota</taxon>
        <taxon>Metazoa</taxon>
        <taxon>Ecdysozoa</taxon>
        <taxon>Nematoda</taxon>
        <taxon>Chromadorea</taxon>
        <taxon>Rhabditida</taxon>
        <taxon>Tylenchina</taxon>
        <taxon>Tylenchomorpha</taxon>
        <taxon>Tylenchoidea</taxon>
        <taxon>Meloidogynidae</taxon>
        <taxon>Meloidogyninae</taxon>
        <taxon>Meloidogyne</taxon>
        <taxon>Meloidogyne incognita group</taxon>
    </lineage>
</organism>
<proteinExistence type="predicted"/>
<evidence type="ECO:0000256" key="1">
    <source>
        <dbReference type="SAM" id="MobiDB-lite"/>
    </source>
</evidence>
<evidence type="ECO:0000313" key="3">
    <source>
        <dbReference type="WBParaSite" id="scaffold10029_cov156.g14465"/>
    </source>
</evidence>
<dbReference type="WBParaSite" id="scaffold10029_cov156.g14465">
    <property type="protein sequence ID" value="scaffold10029_cov156.g14465"/>
    <property type="gene ID" value="scaffold10029_cov156.g14465"/>
</dbReference>
<dbReference type="InterPro" id="IPR013083">
    <property type="entry name" value="Znf_RING/FYVE/PHD"/>
</dbReference>